<evidence type="ECO:0000313" key="2">
    <source>
        <dbReference type="EMBL" id="OEH92343.1"/>
    </source>
</evidence>
<dbReference type="InterPro" id="IPR051531">
    <property type="entry name" value="N-acetyltransferase"/>
</dbReference>
<feature type="domain" description="N-acetyltransferase" evidence="1">
    <location>
        <begin position="8"/>
        <end position="169"/>
    </location>
</feature>
<dbReference type="STRING" id="1305675.BFG57_16340"/>
<dbReference type="PANTHER" id="PTHR43792:SF1">
    <property type="entry name" value="N-ACETYLTRANSFERASE DOMAIN-CONTAINING PROTEIN"/>
    <property type="match status" value="1"/>
</dbReference>
<reference evidence="2 3" key="1">
    <citation type="submission" date="2016-08" db="EMBL/GenBank/DDBJ databases">
        <title>Genome of Bacillus solimangrovi GH2-4.</title>
        <authorList>
            <person name="Lim S."/>
            <person name="Kim B.-C."/>
        </authorList>
    </citation>
    <scope>NUCLEOTIDE SEQUENCE [LARGE SCALE GENOMIC DNA]</scope>
    <source>
        <strain evidence="2 3">GH2-4</strain>
    </source>
</reference>
<dbReference type="AlphaFoldDB" id="A0A1E5LE35"/>
<comment type="caution">
    <text evidence="2">The sequence shown here is derived from an EMBL/GenBank/DDBJ whole genome shotgun (WGS) entry which is preliminary data.</text>
</comment>
<name>A0A1E5LE35_9BACI</name>
<protein>
    <submittedName>
        <fullName evidence="2">GNAT family N-acetyltransferase</fullName>
    </submittedName>
</protein>
<keyword evidence="3" id="KW-1185">Reference proteome</keyword>
<dbReference type="Proteomes" id="UP000095209">
    <property type="component" value="Unassembled WGS sequence"/>
</dbReference>
<dbReference type="Gene3D" id="3.40.630.30">
    <property type="match status" value="1"/>
</dbReference>
<gene>
    <name evidence="2" type="ORF">BFG57_16340</name>
</gene>
<keyword evidence="2" id="KW-0808">Transferase</keyword>
<evidence type="ECO:0000313" key="3">
    <source>
        <dbReference type="Proteomes" id="UP000095209"/>
    </source>
</evidence>
<dbReference type="Pfam" id="PF13302">
    <property type="entry name" value="Acetyltransf_3"/>
    <property type="match status" value="1"/>
</dbReference>
<dbReference type="EMBL" id="MJEH01000031">
    <property type="protein sequence ID" value="OEH92343.1"/>
    <property type="molecule type" value="Genomic_DNA"/>
</dbReference>
<evidence type="ECO:0000259" key="1">
    <source>
        <dbReference type="PROSITE" id="PS51186"/>
    </source>
</evidence>
<accession>A0A1E5LE35</accession>
<dbReference type="PROSITE" id="PS51186">
    <property type="entry name" value="GNAT"/>
    <property type="match status" value="1"/>
</dbReference>
<dbReference type="PANTHER" id="PTHR43792">
    <property type="entry name" value="GNAT FAMILY, PUTATIVE (AFU_ORTHOLOGUE AFUA_3G00765)-RELATED-RELATED"/>
    <property type="match status" value="1"/>
</dbReference>
<dbReference type="InterPro" id="IPR016181">
    <property type="entry name" value="Acyl_CoA_acyltransferase"/>
</dbReference>
<proteinExistence type="predicted"/>
<dbReference type="InterPro" id="IPR000182">
    <property type="entry name" value="GNAT_dom"/>
</dbReference>
<organism evidence="2 3">
    <name type="scientific">Bacillus solimangrovi</name>
    <dbReference type="NCBI Taxonomy" id="1305675"/>
    <lineage>
        <taxon>Bacteria</taxon>
        <taxon>Bacillati</taxon>
        <taxon>Bacillota</taxon>
        <taxon>Bacilli</taxon>
        <taxon>Bacillales</taxon>
        <taxon>Bacillaceae</taxon>
        <taxon>Bacillus</taxon>
    </lineage>
</organism>
<dbReference type="SUPFAM" id="SSF55729">
    <property type="entry name" value="Acyl-CoA N-acyltransferases (Nat)"/>
    <property type="match status" value="1"/>
</dbReference>
<dbReference type="GO" id="GO:0016747">
    <property type="term" value="F:acyltransferase activity, transferring groups other than amino-acyl groups"/>
    <property type="evidence" value="ECO:0007669"/>
    <property type="project" value="InterPro"/>
</dbReference>
<sequence>MMMNANRILLRQYTDDDFDFLFSLLSDPKVVQFIGSGQTRDKEGAERFLEWIYSTYKVSSDLGLRVIVRKDDNIPIGHAGLVPQIVDSKQEVEIGYWIAREYWGQGYATEAAKTLLDYGVEQLKYQRFIALIQPGNIASSNVAQKLGMHLEKEIILSGQDVNVYTISIEESS</sequence>